<proteinExistence type="predicted"/>
<protein>
    <submittedName>
        <fullName evidence="1">Uncharacterized protein</fullName>
    </submittedName>
</protein>
<dbReference type="EMBL" id="RCZA01000002">
    <property type="protein sequence ID" value="TPG86313.1"/>
    <property type="molecule type" value="Genomic_DNA"/>
</dbReference>
<evidence type="ECO:0000313" key="2">
    <source>
        <dbReference type="Proteomes" id="UP000320914"/>
    </source>
</evidence>
<gene>
    <name evidence="1" type="ORF">EAH74_05490</name>
</gene>
<reference evidence="1 2" key="1">
    <citation type="journal article" date="2019" name="Environ. Microbiol.">
        <title>Species interactions and distinct microbial communities in high Arctic permafrost affected cryosols are associated with the CH4 and CO2 gas fluxes.</title>
        <authorList>
            <person name="Altshuler I."/>
            <person name="Hamel J."/>
            <person name="Turney S."/>
            <person name="Magnuson E."/>
            <person name="Levesque R."/>
            <person name="Greer C."/>
            <person name="Whyte L.G."/>
        </authorList>
    </citation>
    <scope>NUCLEOTIDE SEQUENCE [LARGE SCALE GENOMIC DNA]</scope>
    <source>
        <strain evidence="1 2">OWC5</strain>
    </source>
</reference>
<dbReference type="AlphaFoldDB" id="A0A502IJP8"/>
<dbReference type="Proteomes" id="UP000320914">
    <property type="component" value="Unassembled WGS sequence"/>
</dbReference>
<sequence>MTICRKPSRPCAPRRSICRCSSTTSATDLSGGNPVGASLLAMRAYQSTSLLNDTPQSRASSLPQGLCLFRRVFFCRSFLRAGWPEIRRM</sequence>
<accession>A0A502IJP8</accession>
<evidence type="ECO:0000313" key="1">
    <source>
        <dbReference type="EMBL" id="TPG86313.1"/>
    </source>
</evidence>
<organism evidence="1 2">
    <name type="scientific">Pseudomonas mandelii</name>
    <dbReference type="NCBI Taxonomy" id="75612"/>
    <lineage>
        <taxon>Bacteria</taxon>
        <taxon>Pseudomonadati</taxon>
        <taxon>Pseudomonadota</taxon>
        <taxon>Gammaproteobacteria</taxon>
        <taxon>Pseudomonadales</taxon>
        <taxon>Pseudomonadaceae</taxon>
        <taxon>Pseudomonas</taxon>
    </lineage>
</organism>
<comment type="caution">
    <text evidence="1">The sequence shown here is derived from an EMBL/GenBank/DDBJ whole genome shotgun (WGS) entry which is preliminary data.</text>
</comment>
<name>A0A502IJP8_9PSED</name>